<evidence type="ECO:0000313" key="1">
    <source>
        <dbReference type="EMBL" id="KKN53804.1"/>
    </source>
</evidence>
<dbReference type="EMBL" id="LAZR01000956">
    <property type="protein sequence ID" value="KKN53804.1"/>
    <property type="molecule type" value="Genomic_DNA"/>
</dbReference>
<gene>
    <name evidence="1" type="ORF">LCGC14_0598970</name>
</gene>
<sequence>MTKEELIKELVEWVAKTIYDDWGCSKWESLMDREKETWRKTATSILSHKDKNGNSDLALIDTTPMANVSYLPVVRLAEALKEVNNV</sequence>
<protein>
    <submittedName>
        <fullName evidence="1">Uncharacterized protein</fullName>
    </submittedName>
</protein>
<comment type="caution">
    <text evidence="1">The sequence shown here is derived from an EMBL/GenBank/DDBJ whole genome shotgun (WGS) entry which is preliminary data.</text>
</comment>
<organism evidence="1">
    <name type="scientific">marine sediment metagenome</name>
    <dbReference type="NCBI Taxonomy" id="412755"/>
    <lineage>
        <taxon>unclassified sequences</taxon>
        <taxon>metagenomes</taxon>
        <taxon>ecological metagenomes</taxon>
    </lineage>
</organism>
<proteinExistence type="predicted"/>
<name>A0A0F9RG62_9ZZZZ</name>
<reference evidence="1" key="1">
    <citation type="journal article" date="2015" name="Nature">
        <title>Complex archaea that bridge the gap between prokaryotes and eukaryotes.</title>
        <authorList>
            <person name="Spang A."/>
            <person name="Saw J.H."/>
            <person name="Jorgensen S.L."/>
            <person name="Zaremba-Niedzwiedzka K."/>
            <person name="Martijn J."/>
            <person name="Lind A.E."/>
            <person name="van Eijk R."/>
            <person name="Schleper C."/>
            <person name="Guy L."/>
            <person name="Ettema T.J."/>
        </authorList>
    </citation>
    <scope>NUCLEOTIDE SEQUENCE</scope>
</reference>
<accession>A0A0F9RG62</accession>
<dbReference type="AlphaFoldDB" id="A0A0F9RG62"/>